<dbReference type="STRING" id="1391653.AKJ08_0309"/>
<dbReference type="PANTHER" id="PTHR48079:SF6">
    <property type="entry name" value="NAD(P)-BINDING DOMAIN-CONTAINING PROTEIN-RELATED"/>
    <property type="match status" value="1"/>
</dbReference>
<feature type="domain" description="NAD-dependent epimerase/dehydratase" evidence="1">
    <location>
        <begin position="3"/>
        <end position="217"/>
    </location>
</feature>
<protein>
    <submittedName>
        <fullName evidence="2">UDP-glucose 4-epimerase</fullName>
    </submittedName>
</protein>
<dbReference type="Proteomes" id="UP000055590">
    <property type="component" value="Chromosome"/>
</dbReference>
<organism evidence="2 3">
    <name type="scientific">Vulgatibacter incomptus</name>
    <dbReference type="NCBI Taxonomy" id="1391653"/>
    <lineage>
        <taxon>Bacteria</taxon>
        <taxon>Pseudomonadati</taxon>
        <taxon>Myxococcota</taxon>
        <taxon>Myxococcia</taxon>
        <taxon>Myxococcales</taxon>
        <taxon>Cystobacterineae</taxon>
        <taxon>Vulgatibacteraceae</taxon>
        <taxon>Vulgatibacter</taxon>
    </lineage>
</organism>
<dbReference type="EMBL" id="CP012332">
    <property type="protein sequence ID" value="AKU89922.1"/>
    <property type="molecule type" value="Genomic_DNA"/>
</dbReference>
<evidence type="ECO:0000313" key="2">
    <source>
        <dbReference type="EMBL" id="AKU89922.1"/>
    </source>
</evidence>
<name>A0A0K1P8T9_9BACT</name>
<dbReference type="GO" id="GO:0005737">
    <property type="term" value="C:cytoplasm"/>
    <property type="evidence" value="ECO:0007669"/>
    <property type="project" value="TreeGrafter"/>
</dbReference>
<gene>
    <name evidence="2" type="ORF">AKJ08_0309</name>
</gene>
<dbReference type="Gene3D" id="3.40.50.720">
    <property type="entry name" value="NAD(P)-binding Rossmann-like Domain"/>
    <property type="match status" value="1"/>
</dbReference>
<dbReference type="OrthoDB" id="9804595at2"/>
<dbReference type="PANTHER" id="PTHR48079">
    <property type="entry name" value="PROTEIN YEEZ"/>
    <property type="match status" value="1"/>
</dbReference>
<evidence type="ECO:0000259" key="1">
    <source>
        <dbReference type="Pfam" id="PF01370"/>
    </source>
</evidence>
<dbReference type="SUPFAM" id="SSF51735">
    <property type="entry name" value="NAD(P)-binding Rossmann-fold domains"/>
    <property type="match status" value="1"/>
</dbReference>
<dbReference type="InterPro" id="IPR036291">
    <property type="entry name" value="NAD(P)-bd_dom_sf"/>
</dbReference>
<reference evidence="2 3" key="1">
    <citation type="submission" date="2015-08" db="EMBL/GenBank/DDBJ databases">
        <authorList>
            <person name="Babu N.S."/>
            <person name="Beckwith C.J."/>
            <person name="Beseler K.G."/>
            <person name="Brison A."/>
            <person name="Carone J.V."/>
            <person name="Caskin T.P."/>
            <person name="Diamond M."/>
            <person name="Durham M.E."/>
            <person name="Foxe J.M."/>
            <person name="Go M."/>
            <person name="Henderson B.A."/>
            <person name="Jones I.B."/>
            <person name="McGettigan J.A."/>
            <person name="Micheletti S.J."/>
            <person name="Nasrallah M.E."/>
            <person name="Ortiz D."/>
            <person name="Piller C.R."/>
            <person name="Privatt S.R."/>
            <person name="Schneider S.L."/>
            <person name="Sharp S."/>
            <person name="Smith T.C."/>
            <person name="Stanton J.D."/>
            <person name="Ullery H.E."/>
            <person name="Wilson R.J."/>
            <person name="Serrano M.G."/>
            <person name="Buck G."/>
            <person name="Lee V."/>
            <person name="Wang Y."/>
            <person name="Carvalho R."/>
            <person name="Voegtly L."/>
            <person name="Shi R."/>
            <person name="Duckworth R."/>
            <person name="Johnson A."/>
            <person name="Loviza R."/>
            <person name="Walstead R."/>
            <person name="Shah Z."/>
            <person name="Kiflezghi M."/>
            <person name="Wade K."/>
            <person name="Ball S.L."/>
            <person name="Bradley K.W."/>
            <person name="Asai D.J."/>
            <person name="Bowman C.A."/>
            <person name="Russell D.A."/>
            <person name="Pope W.H."/>
            <person name="Jacobs-Sera D."/>
            <person name="Hendrix R.W."/>
            <person name="Hatfull G.F."/>
        </authorList>
    </citation>
    <scope>NUCLEOTIDE SEQUENCE [LARGE SCALE GENOMIC DNA]</scope>
    <source>
        <strain evidence="2 3">DSM 27710</strain>
    </source>
</reference>
<sequence>MRVLLTGGSGFVGPAAAKALSRAGHEVRCLMRETSDRSGIEATGIPVEYALGDVCDAASLPAAVEGVDAVVHVAGLTKGLNSQDYYRVNAYGTRLLAEAAVGAGVKRFVHCSTLAVAGPMPEGRPSVEGDTPVPVSNYGRSKLAGEELLRRHADKLEITIVRPPIVYGPRDKDFFEVFKMASLGIALKPGLFGSKRYSIIHVEDLGSALAIALDKGHRVHDSRGGDGIYYVSDGGIYTWEELIRRTATALGRDKAVVIPVPEVLSWPVGLWSEVAARITGKPQIISFDKIRETAGPGWSCSIDRARDELGFEPDYPLDRGLAETASWYRENRWI</sequence>
<dbReference type="GO" id="GO:0004029">
    <property type="term" value="F:aldehyde dehydrogenase (NAD+) activity"/>
    <property type="evidence" value="ECO:0007669"/>
    <property type="project" value="TreeGrafter"/>
</dbReference>
<dbReference type="InterPro" id="IPR051783">
    <property type="entry name" value="NAD(P)-dependent_oxidoreduct"/>
</dbReference>
<keyword evidence="3" id="KW-1185">Reference proteome</keyword>
<accession>A0A0K1P8T9</accession>
<dbReference type="RefSeq" id="WP_050724437.1">
    <property type="nucleotide sequence ID" value="NZ_CP012332.1"/>
</dbReference>
<evidence type="ECO:0000313" key="3">
    <source>
        <dbReference type="Proteomes" id="UP000055590"/>
    </source>
</evidence>
<proteinExistence type="predicted"/>
<dbReference type="AlphaFoldDB" id="A0A0K1P8T9"/>
<dbReference type="InterPro" id="IPR001509">
    <property type="entry name" value="Epimerase_deHydtase"/>
</dbReference>
<dbReference type="PATRIC" id="fig|1391653.3.peg.320"/>
<dbReference type="Pfam" id="PF01370">
    <property type="entry name" value="Epimerase"/>
    <property type="match status" value="1"/>
</dbReference>
<dbReference type="KEGG" id="vin:AKJ08_0309"/>